<sequence>MRTVKLKLLPAQSSCTQGLLQGAVHTYQAPFCCWTQDSEPPKGRAVLPRRAALGVSRTSLLFYLQVDKVRRVWAVFRPFGQLYLCNAFYNK</sequence>
<proteinExistence type="predicted"/>
<dbReference type="EMBL" id="JH000334">
    <property type="protein sequence ID" value="EGW02804.1"/>
    <property type="molecule type" value="Genomic_DNA"/>
</dbReference>
<dbReference type="Proteomes" id="UP000001075">
    <property type="component" value="Unassembled WGS sequence"/>
</dbReference>
<evidence type="ECO:0000313" key="1">
    <source>
        <dbReference type="EMBL" id="EGW02804.1"/>
    </source>
</evidence>
<evidence type="ECO:0000313" key="2">
    <source>
        <dbReference type="Proteomes" id="UP000001075"/>
    </source>
</evidence>
<name>G3HFS1_CRIGR</name>
<protein>
    <submittedName>
        <fullName evidence="1">Uncharacterized protein</fullName>
    </submittedName>
</protein>
<organism evidence="1 2">
    <name type="scientific">Cricetulus griseus</name>
    <name type="common">Chinese hamster</name>
    <name type="synonym">Cricetulus barabensis griseus</name>
    <dbReference type="NCBI Taxonomy" id="10029"/>
    <lineage>
        <taxon>Eukaryota</taxon>
        <taxon>Metazoa</taxon>
        <taxon>Chordata</taxon>
        <taxon>Craniata</taxon>
        <taxon>Vertebrata</taxon>
        <taxon>Euteleostomi</taxon>
        <taxon>Mammalia</taxon>
        <taxon>Eutheria</taxon>
        <taxon>Euarchontoglires</taxon>
        <taxon>Glires</taxon>
        <taxon>Rodentia</taxon>
        <taxon>Myomorpha</taxon>
        <taxon>Muroidea</taxon>
        <taxon>Cricetidae</taxon>
        <taxon>Cricetinae</taxon>
        <taxon>Cricetulus</taxon>
    </lineage>
</organism>
<reference evidence="2" key="1">
    <citation type="journal article" date="2011" name="Nat. Biotechnol.">
        <title>The genomic sequence of the Chinese hamster ovary (CHO)-K1 cell line.</title>
        <authorList>
            <person name="Xu X."/>
            <person name="Nagarajan H."/>
            <person name="Lewis N.E."/>
            <person name="Pan S."/>
            <person name="Cai Z."/>
            <person name="Liu X."/>
            <person name="Chen W."/>
            <person name="Xie M."/>
            <person name="Wang W."/>
            <person name="Hammond S."/>
            <person name="Andersen M.R."/>
            <person name="Neff N."/>
            <person name="Passarelli B."/>
            <person name="Koh W."/>
            <person name="Fan H.C."/>
            <person name="Wang J."/>
            <person name="Gui Y."/>
            <person name="Lee K.H."/>
            <person name="Betenbaugh M.J."/>
            <person name="Quake S.R."/>
            <person name="Famili I."/>
            <person name="Palsson B.O."/>
            <person name="Wang J."/>
        </authorList>
    </citation>
    <scope>NUCLEOTIDE SEQUENCE [LARGE SCALE GENOMIC DNA]</scope>
    <source>
        <strain evidence="2">CHO K1 cell line</strain>
    </source>
</reference>
<accession>G3HFS1</accession>
<dbReference type="AlphaFoldDB" id="G3HFS1"/>
<gene>
    <name evidence="1" type="ORF">I79_009436</name>
</gene>
<dbReference type="InParanoid" id="G3HFS1"/>